<evidence type="ECO:0000256" key="1">
    <source>
        <dbReference type="SAM" id="MobiDB-lite"/>
    </source>
</evidence>
<organism evidence="2 3">
    <name type="scientific">Brachionus calyciflorus</name>
    <dbReference type="NCBI Taxonomy" id="104777"/>
    <lineage>
        <taxon>Eukaryota</taxon>
        <taxon>Metazoa</taxon>
        <taxon>Spiralia</taxon>
        <taxon>Gnathifera</taxon>
        <taxon>Rotifera</taxon>
        <taxon>Eurotatoria</taxon>
        <taxon>Monogononta</taxon>
        <taxon>Pseudotrocha</taxon>
        <taxon>Ploima</taxon>
        <taxon>Brachionidae</taxon>
        <taxon>Brachionus</taxon>
    </lineage>
</organism>
<keyword evidence="3" id="KW-1185">Reference proteome</keyword>
<evidence type="ECO:0000313" key="2">
    <source>
        <dbReference type="EMBL" id="CAF0753020.1"/>
    </source>
</evidence>
<dbReference type="Proteomes" id="UP000663879">
    <property type="component" value="Unassembled WGS sequence"/>
</dbReference>
<sequence>MSKYCENCNPINEPDLPIIVLPCGYSICYDEIIDLPDNFDCMFCSNHIIDKYECFNMQRNKSTLREIENKNHETNSSNFKSPVLNKNKDELDYFVNEHISSILRKIDQKREELKLKLNHQIDEYSNELVLELKNYGKEYKKIHLKCCKFKKDTLEKKKQDDSALNKKASVSSSVLNNQTPSSLSATINDPLNPMSQLFQTLTESCIFCSKPLGNLNSFNRKMHIENCKIRKNLESNLQAANSDGTKVEVVQDPDEKADNCVYCNKSFVKLKTFHRRLHLDHCKLKKRKLKELNNQEINLETQEEPIVSQEISEINSNLDNEYIDQGHNEHVSSQNEKAQMSLDTPELCMYCSRSLDNLSTFNKNLHTDRCKIKQLKKAEAEQSKQANRNTRKRAKTSNNYDINENNQNIQYSETQYDLTAKADFDSSENLNDDLTIATIANNSTDYSNHLIETSPQVSHEYDSINSYDNHIFKDEKNEYI</sequence>
<feature type="region of interest" description="Disordered" evidence="1">
    <location>
        <begin position="158"/>
        <end position="181"/>
    </location>
</feature>
<protein>
    <submittedName>
        <fullName evidence="2">Uncharacterized protein</fullName>
    </submittedName>
</protein>
<gene>
    <name evidence="2" type="ORF">OXX778_LOCUS4020</name>
</gene>
<dbReference type="AlphaFoldDB" id="A0A813PNC5"/>
<feature type="region of interest" description="Disordered" evidence="1">
    <location>
        <begin position="378"/>
        <end position="402"/>
    </location>
</feature>
<proteinExistence type="predicted"/>
<comment type="caution">
    <text evidence="2">The sequence shown here is derived from an EMBL/GenBank/DDBJ whole genome shotgun (WGS) entry which is preliminary data.</text>
</comment>
<evidence type="ECO:0000313" key="3">
    <source>
        <dbReference type="Proteomes" id="UP000663879"/>
    </source>
</evidence>
<reference evidence="2" key="1">
    <citation type="submission" date="2021-02" db="EMBL/GenBank/DDBJ databases">
        <authorList>
            <person name="Nowell W R."/>
        </authorList>
    </citation>
    <scope>NUCLEOTIDE SEQUENCE</scope>
    <source>
        <strain evidence="2">Ploen Becks lab</strain>
    </source>
</reference>
<dbReference type="EMBL" id="CAJNOC010000380">
    <property type="protein sequence ID" value="CAF0753020.1"/>
    <property type="molecule type" value="Genomic_DNA"/>
</dbReference>
<name>A0A813PNC5_9BILA</name>
<feature type="compositionally biased region" description="Polar residues" evidence="1">
    <location>
        <begin position="168"/>
        <end position="181"/>
    </location>
</feature>
<accession>A0A813PNC5</accession>